<proteinExistence type="inferred from homology"/>
<dbReference type="Gene3D" id="2.40.50.100">
    <property type="match status" value="1"/>
</dbReference>
<dbReference type="PROSITE" id="PS51257">
    <property type="entry name" value="PROKAR_LIPOPROTEIN"/>
    <property type="match status" value="1"/>
</dbReference>
<keyword evidence="7" id="KW-1185">Reference proteome</keyword>
<gene>
    <name evidence="6" type="ORF">CK503_04440</name>
</gene>
<dbReference type="GO" id="GO:0015562">
    <property type="term" value="F:efflux transmembrane transporter activity"/>
    <property type="evidence" value="ECO:0007669"/>
    <property type="project" value="TreeGrafter"/>
</dbReference>
<dbReference type="NCBIfam" id="TIGR01730">
    <property type="entry name" value="RND_mfp"/>
    <property type="match status" value="1"/>
</dbReference>
<feature type="chain" id="PRO_5012019411" evidence="3">
    <location>
        <begin position="25"/>
        <end position="441"/>
    </location>
</feature>
<evidence type="ECO:0000256" key="1">
    <source>
        <dbReference type="ARBA" id="ARBA00009477"/>
    </source>
</evidence>
<dbReference type="Gene3D" id="2.40.30.170">
    <property type="match status" value="1"/>
</dbReference>
<dbReference type="OrthoDB" id="9806939at2"/>
<organism evidence="6 7">
    <name type="scientific">Fodinibius salipaludis</name>
    <dbReference type="NCBI Taxonomy" id="2032627"/>
    <lineage>
        <taxon>Bacteria</taxon>
        <taxon>Pseudomonadati</taxon>
        <taxon>Balneolota</taxon>
        <taxon>Balneolia</taxon>
        <taxon>Balneolales</taxon>
        <taxon>Balneolaceae</taxon>
        <taxon>Fodinibius</taxon>
    </lineage>
</organism>
<evidence type="ECO:0000256" key="2">
    <source>
        <dbReference type="SAM" id="Coils"/>
    </source>
</evidence>
<feature type="domain" description="CzcB-like barrel-sandwich hybrid" evidence="5">
    <location>
        <begin position="72"/>
        <end position="226"/>
    </location>
</feature>
<evidence type="ECO:0000313" key="7">
    <source>
        <dbReference type="Proteomes" id="UP000218831"/>
    </source>
</evidence>
<keyword evidence="2" id="KW-0175">Coiled coil</keyword>
<dbReference type="Pfam" id="PF25973">
    <property type="entry name" value="BSH_CzcB"/>
    <property type="match status" value="1"/>
</dbReference>
<dbReference type="PANTHER" id="PTHR30469">
    <property type="entry name" value="MULTIDRUG RESISTANCE PROTEIN MDTA"/>
    <property type="match status" value="1"/>
</dbReference>
<protein>
    <submittedName>
        <fullName evidence="6">Efflux transporter periplasmic adaptor subunit</fullName>
    </submittedName>
</protein>
<comment type="caution">
    <text evidence="6">The sequence shown here is derived from an EMBL/GenBank/DDBJ whole genome shotgun (WGS) entry which is preliminary data.</text>
</comment>
<dbReference type="InterPro" id="IPR006143">
    <property type="entry name" value="RND_pump_MFP"/>
</dbReference>
<sequence length="441" mass="48310">MKLSLFQKVFYLSLLLLASSLVISCSGDSDNNSSPAMSNSSSTPSVEAVKSRYGALPLSERLSGTVYAKSQVSLYPEISGKISTVHVQNGEYVEKGEPIVSLEDSQYREQVEQARANLRINEARLKQARARYNELEAQYRRTKQLSDQELSSELEMETLQAQMSSAEADVDLAEAQVEQARSSLAEQQDMLSKTVIKAPISGTVGQRSAETGMQVSSSTQLYTIGDLDNLRVEVVLTDQMLDDIEVGQTARIYTSSNANNSDFIEAELSRISPFLNNITRSTEGEIDVQNTGNKLRPGMFVPVDILYGQSERATLVPTSAIYTDPNSGEEGVFVATSLGSEIQPAEQVDPENPPPLTAPTEVQFKSIDVIAEGRMEVGVEGIEPGNWVITVGQNLLSSGSQQARVRTSSWERILALQGLQRQDLLQRVLNRQTELNDSSSQ</sequence>
<evidence type="ECO:0000313" key="6">
    <source>
        <dbReference type="EMBL" id="PAU94729.1"/>
    </source>
</evidence>
<name>A0A2A2GCX8_9BACT</name>
<comment type="similarity">
    <text evidence="1">Belongs to the membrane fusion protein (MFP) (TC 8.A.1) family.</text>
</comment>
<dbReference type="Proteomes" id="UP000218831">
    <property type="component" value="Unassembled WGS sequence"/>
</dbReference>
<dbReference type="EMBL" id="NSKE01000003">
    <property type="protein sequence ID" value="PAU94729.1"/>
    <property type="molecule type" value="Genomic_DNA"/>
</dbReference>
<dbReference type="Gene3D" id="2.40.420.20">
    <property type="match status" value="1"/>
</dbReference>
<reference evidence="6 7" key="1">
    <citation type="submission" date="2017-08" db="EMBL/GenBank/DDBJ databases">
        <title>Aliifodinibius alkalisoli sp. nov., isolated from saline alkaline soil.</title>
        <authorList>
            <person name="Liu D."/>
            <person name="Zhang G."/>
        </authorList>
    </citation>
    <scope>NUCLEOTIDE SEQUENCE [LARGE SCALE GENOMIC DNA]</scope>
    <source>
        <strain evidence="6 7">WN023</strain>
    </source>
</reference>
<dbReference type="AlphaFoldDB" id="A0A2A2GCX8"/>
<feature type="signal peptide" evidence="3">
    <location>
        <begin position="1"/>
        <end position="24"/>
    </location>
</feature>
<dbReference type="InterPro" id="IPR058792">
    <property type="entry name" value="Beta-barrel_RND_2"/>
</dbReference>
<keyword evidence="3" id="KW-0732">Signal</keyword>
<feature type="domain" description="CusB-like beta-barrel" evidence="4">
    <location>
        <begin position="234"/>
        <end position="304"/>
    </location>
</feature>
<evidence type="ECO:0000256" key="3">
    <source>
        <dbReference type="SAM" id="SignalP"/>
    </source>
</evidence>
<evidence type="ECO:0000259" key="5">
    <source>
        <dbReference type="Pfam" id="PF25973"/>
    </source>
</evidence>
<dbReference type="RefSeq" id="WP_095605595.1">
    <property type="nucleotide sequence ID" value="NZ_NSKE01000003.1"/>
</dbReference>
<dbReference type="GO" id="GO:1990281">
    <property type="term" value="C:efflux pump complex"/>
    <property type="evidence" value="ECO:0007669"/>
    <property type="project" value="TreeGrafter"/>
</dbReference>
<dbReference type="SUPFAM" id="SSF111369">
    <property type="entry name" value="HlyD-like secretion proteins"/>
    <property type="match status" value="1"/>
</dbReference>
<dbReference type="Pfam" id="PF25954">
    <property type="entry name" value="Beta-barrel_RND_2"/>
    <property type="match status" value="1"/>
</dbReference>
<evidence type="ECO:0000259" key="4">
    <source>
        <dbReference type="Pfam" id="PF25954"/>
    </source>
</evidence>
<dbReference type="InterPro" id="IPR058647">
    <property type="entry name" value="BSH_CzcB-like"/>
</dbReference>
<accession>A0A2A2GCX8</accession>
<feature type="coiled-coil region" evidence="2">
    <location>
        <begin position="108"/>
        <end position="190"/>
    </location>
</feature>
<dbReference type="Gene3D" id="1.10.287.470">
    <property type="entry name" value="Helix hairpin bin"/>
    <property type="match status" value="1"/>
</dbReference>